<accession>A0A2B4RZ48</accession>
<dbReference type="GO" id="GO:0005509">
    <property type="term" value="F:calcium ion binding"/>
    <property type="evidence" value="ECO:0007669"/>
    <property type="project" value="TreeGrafter"/>
</dbReference>
<evidence type="ECO:0000313" key="7">
    <source>
        <dbReference type="Proteomes" id="UP000225706"/>
    </source>
</evidence>
<dbReference type="GO" id="GO:0007267">
    <property type="term" value="P:cell-cell signaling"/>
    <property type="evidence" value="ECO:0007669"/>
    <property type="project" value="InterPro"/>
</dbReference>
<dbReference type="EMBL" id="LSMT01000225">
    <property type="protein sequence ID" value="PFX22911.1"/>
    <property type="molecule type" value="Genomic_DNA"/>
</dbReference>
<keyword evidence="1" id="KW-0217">Developmental protein</keyword>
<protein>
    <submittedName>
        <fullName evidence="6">Desert hedgehog protein A</fullName>
    </submittedName>
</protein>
<feature type="domain" description="Hint" evidence="5">
    <location>
        <begin position="191"/>
        <end position="294"/>
    </location>
</feature>
<dbReference type="InterPro" id="IPR036844">
    <property type="entry name" value="Hint_dom_sf"/>
</dbReference>
<proteinExistence type="predicted"/>
<dbReference type="AlphaFoldDB" id="A0A2B4RZ48"/>
<dbReference type="GO" id="GO:0007224">
    <property type="term" value="P:smoothened signaling pathway"/>
    <property type="evidence" value="ECO:0007669"/>
    <property type="project" value="TreeGrafter"/>
</dbReference>
<dbReference type="SMART" id="SM00305">
    <property type="entry name" value="HintC"/>
    <property type="match status" value="1"/>
</dbReference>
<dbReference type="PANTHER" id="PTHR11889:SF31">
    <property type="entry name" value="PROTEIN HEDGEHOG"/>
    <property type="match status" value="1"/>
</dbReference>
<dbReference type="STRING" id="50429.A0A2B4RZ48"/>
<dbReference type="InterPro" id="IPR003586">
    <property type="entry name" value="Hint_dom_C"/>
</dbReference>
<dbReference type="GO" id="GO:0016539">
    <property type="term" value="P:intein-mediated protein splicing"/>
    <property type="evidence" value="ECO:0007669"/>
    <property type="project" value="InterPro"/>
</dbReference>
<name>A0A2B4RZ48_STYPI</name>
<evidence type="ECO:0000256" key="3">
    <source>
        <dbReference type="SAM" id="SignalP"/>
    </source>
</evidence>
<dbReference type="PANTHER" id="PTHR11889">
    <property type="entry name" value="HEDGEHOG"/>
    <property type="match status" value="1"/>
</dbReference>
<dbReference type="InterPro" id="IPR001767">
    <property type="entry name" value="Hedgehog_Hint"/>
</dbReference>
<dbReference type="InterPro" id="IPR006141">
    <property type="entry name" value="Intein_N"/>
</dbReference>
<dbReference type="Pfam" id="PF01079">
    <property type="entry name" value="Hint"/>
    <property type="match status" value="1"/>
</dbReference>
<keyword evidence="2 3" id="KW-0732">Signal</keyword>
<dbReference type="PROSITE" id="PS50817">
    <property type="entry name" value="INTEIN_N_TER"/>
    <property type="match status" value="1"/>
</dbReference>
<dbReference type="Pfam" id="PF01822">
    <property type="entry name" value="WSC"/>
    <property type="match status" value="1"/>
</dbReference>
<dbReference type="Proteomes" id="UP000225706">
    <property type="component" value="Unassembled WGS sequence"/>
</dbReference>
<organism evidence="6 7">
    <name type="scientific">Stylophora pistillata</name>
    <name type="common">Smooth cauliflower coral</name>
    <dbReference type="NCBI Taxonomy" id="50429"/>
    <lineage>
        <taxon>Eukaryota</taxon>
        <taxon>Metazoa</taxon>
        <taxon>Cnidaria</taxon>
        <taxon>Anthozoa</taxon>
        <taxon>Hexacorallia</taxon>
        <taxon>Scleractinia</taxon>
        <taxon>Astrocoeniina</taxon>
        <taxon>Pocilloporidae</taxon>
        <taxon>Stylophora</taxon>
    </lineage>
</organism>
<feature type="signal peptide" evidence="3">
    <location>
        <begin position="1"/>
        <end position="22"/>
    </location>
</feature>
<dbReference type="GO" id="GO:0048731">
    <property type="term" value="P:system development"/>
    <property type="evidence" value="ECO:0007669"/>
    <property type="project" value="UniProtKB-ARBA"/>
</dbReference>
<dbReference type="InterPro" id="IPR003587">
    <property type="entry name" value="Hint_dom_N"/>
</dbReference>
<evidence type="ECO:0000256" key="2">
    <source>
        <dbReference type="ARBA" id="ARBA00022729"/>
    </source>
</evidence>
<dbReference type="GO" id="GO:0005113">
    <property type="term" value="F:patched binding"/>
    <property type="evidence" value="ECO:0007669"/>
    <property type="project" value="TreeGrafter"/>
</dbReference>
<dbReference type="SMART" id="SM00306">
    <property type="entry name" value="HintN"/>
    <property type="match status" value="1"/>
</dbReference>
<dbReference type="OrthoDB" id="5212at2759"/>
<comment type="caution">
    <text evidence="6">The sequence shown here is derived from an EMBL/GenBank/DDBJ whole genome shotgun (WGS) entry which is preliminary data.</text>
</comment>
<dbReference type="PRINTS" id="PR00632">
    <property type="entry name" value="SONICHHOG"/>
</dbReference>
<evidence type="ECO:0000256" key="1">
    <source>
        <dbReference type="ARBA" id="ARBA00022473"/>
    </source>
</evidence>
<dbReference type="FunFam" id="2.170.16.10:FF:000001">
    <property type="entry name" value="Indian hedgehog"/>
    <property type="match status" value="1"/>
</dbReference>
<feature type="chain" id="PRO_5011998892" evidence="3">
    <location>
        <begin position="23"/>
        <end position="397"/>
    </location>
</feature>
<dbReference type="GO" id="GO:0010468">
    <property type="term" value="P:regulation of gene expression"/>
    <property type="evidence" value="ECO:0007669"/>
    <property type="project" value="TreeGrafter"/>
</dbReference>
<keyword evidence="7" id="KW-1185">Reference proteome</keyword>
<dbReference type="InterPro" id="IPR002889">
    <property type="entry name" value="WSC_carb-bd"/>
</dbReference>
<dbReference type="GO" id="GO:0001708">
    <property type="term" value="P:cell fate specification"/>
    <property type="evidence" value="ECO:0007669"/>
    <property type="project" value="TreeGrafter"/>
</dbReference>
<evidence type="ECO:0000259" key="5">
    <source>
        <dbReference type="SMART" id="SM00306"/>
    </source>
</evidence>
<feature type="domain" description="Hint" evidence="4">
    <location>
        <begin position="295"/>
        <end position="338"/>
    </location>
</feature>
<sequence length="397" mass="43720">MHNYNRLNFLYLIHVVLWNTAAHNIRTSAPPQGLIVTPLPWPHGTEAAASVASVTEGTSPQLQENLTTTAPTAYNRSNSWTIAPLGCYRDSYVKPRPLPKLIANLRGTIDRKDVNNTVMACAEKARERGFKVFGIQYYTECWSGPGSEKTYGRDGTSVDCKDGVGKSGANFVYRFGDYELSPCPICAQPRKLCFPAISQVTLESGESIPLSNLKVGDKIQTLGTHGENIFSKVIAFLHKEIDAKAQFYNLETKSGNSIRLSAHHLIFRKKTNTSLSYAVFASEINIGDFLILNGSSPIYDTVTRITQMKMTGVYAPLTSQGTLFVDGILVSCYAHWPSHNAAHLVMAPIRAADLLMGAWKQLTSSLVGLTELERKDSLKGVHWYASILMSLTNTLII</sequence>
<dbReference type="Gene3D" id="2.170.16.10">
    <property type="entry name" value="Hedgehog/Intein (Hint) domain"/>
    <property type="match status" value="1"/>
</dbReference>
<gene>
    <name evidence="6" type="primary">dhh-a</name>
    <name evidence="6" type="ORF">AWC38_SpisGene12545</name>
</gene>
<dbReference type="CDD" id="cd00081">
    <property type="entry name" value="Hint"/>
    <property type="match status" value="1"/>
</dbReference>
<dbReference type="InterPro" id="IPR050387">
    <property type="entry name" value="Hedgehog_Signaling"/>
</dbReference>
<evidence type="ECO:0000259" key="4">
    <source>
        <dbReference type="SMART" id="SM00305"/>
    </source>
</evidence>
<dbReference type="InterPro" id="IPR001657">
    <property type="entry name" value="Hedgehog"/>
</dbReference>
<dbReference type="GO" id="GO:0016540">
    <property type="term" value="P:protein autoprocessing"/>
    <property type="evidence" value="ECO:0007669"/>
    <property type="project" value="InterPro"/>
</dbReference>
<reference evidence="7" key="1">
    <citation type="journal article" date="2017" name="bioRxiv">
        <title>Comparative analysis of the genomes of Stylophora pistillata and Acropora digitifera provides evidence for extensive differences between species of corals.</title>
        <authorList>
            <person name="Voolstra C.R."/>
            <person name="Li Y."/>
            <person name="Liew Y.J."/>
            <person name="Baumgarten S."/>
            <person name="Zoccola D."/>
            <person name="Flot J.-F."/>
            <person name="Tambutte S."/>
            <person name="Allemand D."/>
            <person name="Aranda M."/>
        </authorList>
    </citation>
    <scope>NUCLEOTIDE SEQUENCE [LARGE SCALE GENOMIC DNA]</scope>
</reference>
<evidence type="ECO:0000313" key="6">
    <source>
        <dbReference type="EMBL" id="PFX22911.1"/>
    </source>
</evidence>
<dbReference type="GO" id="GO:0005615">
    <property type="term" value="C:extracellular space"/>
    <property type="evidence" value="ECO:0007669"/>
    <property type="project" value="TreeGrafter"/>
</dbReference>
<dbReference type="SUPFAM" id="SSF51294">
    <property type="entry name" value="Hedgehog/intein (Hint) domain"/>
    <property type="match status" value="1"/>
</dbReference>